<comment type="caution">
    <text evidence="4">The sequence shown here is derived from an EMBL/GenBank/DDBJ whole genome shotgun (WGS) entry which is preliminary data.</text>
</comment>
<evidence type="ECO:0000313" key="5">
    <source>
        <dbReference type="Proteomes" id="UP001318860"/>
    </source>
</evidence>
<evidence type="ECO:0000256" key="1">
    <source>
        <dbReference type="PROSITE-ProRule" id="PRU00325"/>
    </source>
</evidence>
<proteinExistence type="predicted"/>
<reference evidence="4 5" key="1">
    <citation type="journal article" date="2021" name="Comput. Struct. Biotechnol. J.">
        <title>De novo genome assembly of the potent medicinal plant Rehmannia glutinosa using nanopore technology.</title>
        <authorList>
            <person name="Ma L."/>
            <person name="Dong C."/>
            <person name="Song C."/>
            <person name="Wang X."/>
            <person name="Zheng X."/>
            <person name="Niu Y."/>
            <person name="Chen S."/>
            <person name="Feng W."/>
        </authorList>
    </citation>
    <scope>NUCLEOTIDE SEQUENCE [LARGE SCALE GENOMIC DNA]</scope>
    <source>
        <strain evidence="4">DH-2019</strain>
    </source>
</reference>
<organism evidence="4 5">
    <name type="scientific">Rehmannia glutinosa</name>
    <name type="common">Chinese foxglove</name>
    <dbReference type="NCBI Taxonomy" id="99300"/>
    <lineage>
        <taxon>Eukaryota</taxon>
        <taxon>Viridiplantae</taxon>
        <taxon>Streptophyta</taxon>
        <taxon>Embryophyta</taxon>
        <taxon>Tracheophyta</taxon>
        <taxon>Spermatophyta</taxon>
        <taxon>Magnoliopsida</taxon>
        <taxon>eudicotyledons</taxon>
        <taxon>Gunneridae</taxon>
        <taxon>Pentapetalae</taxon>
        <taxon>asterids</taxon>
        <taxon>lamiids</taxon>
        <taxon>Lamiales</taxon>
        <taxon>Orobanchaceae</taxon>
        <taxon>Rehmannieae</taxon>
        <taxon>Rehmannia</taxon>
    </lineage>
</organism>
<dbReference type="InterPro" id="IPR007527">
    <property type="entry name" value="Znf_SWIM"/>
</dbReference>
<accession>A0ABR0TYY5</accession>
<evidence type="ECO:0000259" key="3">
    <source>
        <dbReference type="PROSITE" id="PS50966"/>
    </source>
</evidence>
<dbReference type="Pfam" id="PF04434">
    <property type="entry name" value="SWIM"/>
    <property type="match status" value="1"/>
</dbReference>
<dbReference type="PROSITE" id="PS50966">
    <property type="entry name" value="ZF_SWIM"/>
    <property type="match status" value="1"/>
</dbReference>
<sequence>MESNPFGESSQTTGHSATMEVEELSFNEEAAEVVQVTSDIGYTTYSIKDDNGGIFEVMYRENETVAACTCKKFEQDGLICRHMFVIFKNLKTIPAKYLPTRWMKAASLIQCTQRGRLYQFEGGEEANRSLNSLWADFHCCIALARGRIDKIEELSGIILTHKDKMLSKQAIEATKTCKKAIMETYCGSTSEIDITVLPPKQAKNKGSGSRIKSRLQSQKEKAIKASTKLRRRCGICGEVTTHNSRTCPKRTTMLP</sequence>
<dbReference type="EMBL" id="JABTTQ020003506">
    <property type="protein sequence ID" value="KAK6115449.1"/>
    <property type="molecule type" value="Genomic_DNA"/>
</dbReference>
<keyword evidence="5" id="KW-1185">Reference proteome</keyword>
<keyword evidence="1" id="KW-0863">Zinc-finger</keyword>
<feature type="compositionally biased region" description="Polar residues" evidence="2">
    <location>
        <begin position="1"/>
        <end position="16"/>
    </location>
</feature>
<protein>
    <recommendedName>
        <fullName evidence="3">SWIM-type domain-containing protein</fullName>
    </recommendedName>
</protein>
<dbReference type="PANTHER" id="PTHR47718:SF18">
    <property type="entry name" value="PROTEIN FAR1-RELATED SEQUENCE 5-LIKE"/>
    <property type="match status" value="1"/>
</dbReference>
<dbReference type="Proteomes" id="UP001318860">
    <property type="component" value="Unassembled WGS sequence"/>
</dbReference>
<keyword evidence="1" id="KW-0862">Zinc</keyword>
<keyword evidence="1" id="KW-0479">Metal-binding</keyword>
<name>A0ABR0TYY5_REHGL</name>
<dbReference type="PANTHER" id="PTHR47718">
    <property type="entry name" value="OS01G0519700 PROTEIN"/>
    <property type="match status" value="1"/>
</dbReference>
<evidence type="ECO:0000313" key="4">
    <source>
        <dbReference type="EMBL" id="KAK6115449.1"/>
    </source>
</evidence>
<feature type="region of interest" description="Disordered" evidence="2">
    <location>
        <begin position="1"/>
        <end position="20"/>
    </location>
</feature>
<feature type="domain" description="SWIM-type" evidence="3">
    <location>
        <begin position="55"/>
        <end position="91"/>
    </location>
</feature>
<evidence type="ECO:0000256" key="2">
    <source>
        <dbReference type="SAM" id="MobiDB-lite"/>
    </source>
</evidence>
<gene>
    <name evidence="4" type="ORF">DH2020_007718</name>
</gene>